<evidence type="ECO:0000313" key="1">
    <source>
        <dbReference type="EMBL" id="ANS78606.1"/>
    </source>
</evidence>
<dbReference type="Gene3D" id="3.20.20.210">
    <property type="match status" value="1"/>
</dbReference>
<dbReference type="EMBL" id="CP014989">
    <property type="protein sequence ID" value="ANS78606.1"/>
    <property type="molecule type" value="Genomic_DNA"/>
</dbReference>
<name>A0A1B1NAZ8_9MICO</name>
<dbReference type="Proteomes" id="UP000092482">
    <property type="component" value="Chromosome"/>
</dbReference>
<sequence>MSAVVDVTGIGSWPGTRVREALAVVCGELAQGPRDGVRPVPYLPELPARGPGADMVGRAAHLLVDLPVDLQPQGWRLVDRPGRDAERASSLLTEDLDELAEALDGYAGPLKVQVAGPWTLAAALWRPLGDRVLDDAGATRDVVDSLTEGVRAYLARVQTLVPGAELVLQVDEPSLAAVLLGRIRSESGYRVLRTPDRGEVVTALRQVLDQPAAQVCGVHTCAGDPPVDVVAEAGAGFLALDLAQVGRGRFEQVAAAVEGGRLLWAGIDPVATDPLEPLLRRWHEVGLPVAALADVGLTPACGLASASPAEALRTTRSLSQVASRLAEAAVA</sequence>
<reference evidence="1 2" key="1">
    <citation type="submission" date="2016-03" db="EMBL/GenBank/DDBJ databases">
        <title>Shallow-sea hydrothermal system.</title>
        <authorList>
            <person name="Tang K."/>
        </authorList>
    </citation>
    <scope>NUCLEOTIDE SEQUENCE [LARGE SCALE GENOMIC DNA]</scope>
    <source>
        <strain evidence="1 2">JLT9</strain>
    </source>
</reference>
<proteinExistence type="predicted"/>
<protein>
    <submittedName>
        <fullName evidence="1">Methionine synthase, vitamin-B12 independent, putative</fullName>
    </submittedName>
</protein>
<organism evidence="1 2">
    <name type="scientific">Serinicoccus hydrothermalis</name>
    <dbReference type="NCBI Taxonomy" id="1758689"/>
    <lineage>
        <taxon>Bacteria</taxon>
        <taxon>Bacillati</taxon>
        <taxon>Actinomycetota</taxon>
        <taxon>Actinomycetes</taxon>
        <taxon>Micrococcales</taxon>
        <taxon>Ornithinimicrobiaceae</taxon>
        <taxon>Serinicoccus</taxon>
    </lineage>
</organism>
<dbReference type="InterPro" id="IPR038071">
    <property type="entry name" value="UROD/MetE-like_sf"/>
</dbReference>
<gene>
    <name evidence="1" type="ORF">SGUI_1210</name>
</gene>
<accession>A0A1B1NAZ8</accession>
<dbReference type="KEGG" id="serj:SGUI_1210"/>
<dbReference type="AlphaFoldDB" id="A0A1B1NAZ8"/>
<dbReference type="PATRIC" id="fig|1758689.4.peg.1251"/>
<dbReference type="STRING" id="1758689.SGUI_1210"/>
<keyword evidence="2" id="KW-1185">Reference proteome</keyword>
<evidence type="ECO:0000313" key="2">
    <source>
        <dbReference type="Proteomes" id="UP000092482"/>
    </source>
</evidence>
<dbReference type="SUPFAM" id="SSF51726">
    <property type="entry name" value="UROD/MetE-like"/>
    <property type="match status" value="1"/>
</dbReference>